<dbReference type="STRING" id="284577.SAMN05216571_10820"/>
<dbReference type="AlphaFoldDB" id="A0A1G7SWK7"/>
<accession>A0A1G7SWK7</accession>
<gene>
    <name evidence="3" type="ORF">SAMN05216571_10820</name>
</gene>
<dbReference type="Proteomes" id="UP000198641">
    <property type="component" value="Unassembled WGS sequence"/>
</dbReference>
<feature type="region of interest" description="Disordered" evidence="1">
    <location>
        <begin position="60"/>
        <end position="83"/>
    </location>
</feature>
<keyword evidence="4" id="KW-1185">Reference proteome</keyword>
<name>A0A1G7SWK7_9GAMM</name>
<dbReference type="InterPro" id="IPR007684">
    <property type="entry name" value="Znf_Ogr/Delta"/>
</dbReference>
<dbReference type="EMBL" id="FNCI01000008">
    <property type="protein sequence ID" value="SDG27467.1"/>
    <property type="molecule type" value="Genomic_DNA"/>
</dbReference>
<dbReference type="Pfam" id="PF04606">
    <property type="entry name" value="Ogr_Delta"/>
    <property type="match status" value="1"/>
</dbReference>
<feature type="compositionally biased region" description="Low complexity" evidence="1">
    <location>
        <begin position="68"/>
        <end position="83"/>
    </location>
</feature>
<evidence type="ECO:0000313" key="4">
    <source>
        <dbReference type="Proteomes" id="UP000198641"/>
    </source>
</evidence>
<reference evidence="3 4" key="1">
    <citation type="submission" date="2016-10" db="EMBL/GenBank/DDBJ databases">
        <authorList>
            <person name="de Groot N.N."/>
        </authorList>
    </citation>
    <scope>NUCLEOTIDE SEQUENCE [LARGE SCALE GENOMIC DNA]</scope>
    <source>
        <strain evidence="3 4">BH539</strain>
    </source>
</reference>
<sequence>MKRHHIRLSCPHCGSYLTIRSSNGITPVYREAYVHCTNVDACGWRGKMGLELTSTLCPSSQPNPEVNLPLSPSLLAQLSPETN</sequence>
<protein>
    <submittedName>
        <fullName evidence="3">Ogr/Delta-like zinc finger</fullName>
    </submittedName>
</protein>
<feature type="domain" description="Zinc finger Ogr/Delta-type" evidence="2">
    <location>
        <begin position="10"/>
        <end position="56"/>
    </location>
</feature>
<evidence type="ECO:0000256" key="1">
    <source>
        <dbReference type="SAM" id="MobiDB-lite"/>
    </source>
</evidence>
<proteinExistence type="predicted"/>
<evidence type="ECO:0000313" key="3">
    <source>
        <dbReference type="EMBL" id="SDG27467.1"/>
    </source>
</evidence>
<dbReference type="RefSeq" id="WP_175491662.1">
    <property type="nucleotide sequence ID" value="NZ_FNCI01000008.1"/>
</dbReference>
<evidence type="ECO:0000259" key="2">
    <source>
        <dbReference type="Pfam" id="PF04606"/>
    </source>
</evidence>
<organism evidence="3 4">
    <name type="scientific">Onishia taeanensis</name>
    <dbReference type="NCBI Taxonomy" id="284577"/>
    <lineage>
        <taxon>Bacteria</taxon>
        <taxon>Pseudomonadati</taxon>
        <taxon>Pseudomonadota</taxon>
        <taxon>Gammaproteobacteria</taxon>
        <taxon>Oceanospirillales</taxon>
        <taxon>Halomonadaceae</taxon>
        <taxon>Onishia</taxon>
    </lineage>
</organism>